<feature type="region of interest" description="Disordered" evidence="1">
    <location>
        <begin position="1"/>
        <end position="104"/>
    </location>
</feature>
<reference evidence="2" key="1">
    <citation type="journal article" date="2016" name="Sci. Rep.">
        <title>Molecular characterization of firefly nuptial gifts: a multi-omics approach sheds light on postcopulatory sexual selection.</title>
        <authorList>
            <person name="Al-Wathiqui N."/>
            <person name="Fallon T.R."/>
            <person name="South A."/>
            <person name="Weng J.K."/>
            <person name="Lewis S.M."/>
        </authorList>
    </citation>
    <scope>NUCLEOTIDE SEQUENCE</scope>
</reference>
<protein>
    <submittedName>
        <fullName evidence="2">Uncharacterized protein</fullName>
    </submittedName>
</protein>
<dbReference type="AlphaFoldDB" id="A0A1Y1KDL1"/>
<organism evidence="2">
    <name type="scientific">Photinus pyralis</name>
    <name type="common">Common eastern firefly</name>
    <name type="synonym">Lampyris pyralis</name>
    <dbReference type="NCBI Taxonomy" id="7054"/>
    <lineage>
        <taxon>Eukaryota</taxon>
        <taxon>Metazoa</taxon>
        <taxon>Ecdysozoa</taxon>
        <taxon>Arthropoda</taxon>
        <taxon>Hexapoda</taxon>
        <taxon>Insecta</taxon>
        <taxon>Pterygota</taxon>
        <taxon>Neoptera</taxon>
        <taxon>Endopterygota</taxon>
        <taxon>Coleoptera</taxon>
        <taxon>Polyphaga</taxon>
        <taxon>Elateriformia</taxon>
        <taxon>Elateroidea</taxon>
        <taxon>Lampyridae</taxon>
        <taxon>Lampyrinae</taxon>
        <taxon>Photinus</taxon>
    </lineage>
</organism>
<evidence type="ECO:0000313" key="2">
    <source>
        <dbReference type="EMBL" id="JAV56837.1"/>
    </source>
</evidence>
<name>A0A1Y1KDL1_PHOPY</name>
<feature type="compositionally biased region" description="Basic and acidic residues" evidence="1">
    <location>
        <begin position="59"/>
        <end position="82"/>
    </location>
</feature>
<sequence>MRQRKWKSEKRRELQDRALRDAEKDVQMKKLKGLEALRRTRPSPGSVSRDGLVTKNGGKKNDRSEERTGARNDADTGKKKPGVEVADAECSKHGSGGPLATDVL</sequence>
<feature type="compositionally biased region" description="Basic and acidic residues" evidence="1">
    <location>
        <begin position="10"/>
        <end position="38"/>
    </location>
</feature>
<dbReference type="EMBL" id="GEZM01091459">
    <property type="protein sequence ID" value="JAV56837.1"/>
    <property type="molecule type" value="Transcribed_RNA"/>
</dbReference>
<accession>A0A1Y1KDL1</accession>
<proteinExistence type="predicted"/>
<evidence type="ECO:0000256" key="1">
    <source>
        <dbReference type="SAM" id="MobiDB-lite"/>
    </source>
</evidence>